<dbReference type="EMBL" id="CAJFCW020000001">
    <property type="protein sequence ID" value="CAG9082924.1"/>
    <property type="molecule type" value="Genomic_DNA"/>
</dbReference>
<dbReference type="Proteomes" id="UP000783686">
    <property type="component" value="Unassembled WGS sequence"/>
</dbReference>
<proteinExistence type="predicted"/>
<dbReference type="Proteomes" id="UP000614601">
    <property type="component" value="Unassembled WGS sequence"/>
</dbReference>
<reference evidence="2" key="1">
    <citation type="submission" date="2020-09" db="EMBL/GenBank/DDBJ databases">
        <authorList>
            <person name="Kikuchi T."/>
        </authorList>
    </citation>
    <scope>NUCLEOTIDE SEQUENCE</scope>
    <source>
        <strain evidence="2">SH1</strain>
    </source>
</reference>
<keyword evidence="3" id="KW-1185">Reference proteome</keyword>
<accession>A0A811JUE4</accession>
<name>A0A811JUE4_9BILA</name>
<feature type="region of interest" description="Disordered" evidence="1">
    <location>
        <begin position="83"/>
        <end position="230"/>
    </location>
</feature>
<organism evidence="2 3">
    <name type="scientific">Bursaphelenchus okinawaensis</name>
    <dbReference type="NCBI Taxonomy" id="465554"/>
    <lineage>
        <taxon>Eukaryota</taxon>
        <taxon>Metazoa</taxon>
        <taxon>Ecdysozoa</taxon>
        <taxon>Nematoda</taxon>
        <taxon>Chromadorea</taxon>
        <taxon>Rhabditida</taxon>
        <taxon>Tylenchina</taxon>
        <taxon>Tylenchomorpha</taxon>
        <taxon>Aphelenchoidea</taxon>
        <taxon>Aphelenchoididae</taxon>
        <taxon>Bursaphelenchus</taxon>
    </lineage>
</organism>
<evidence type="ECO:0000313" key="2">
    <source>
        <dbReference type="EMBL" id="CAD5206729.1"/>
    </source>
</evidence>
<feature type="compositionally biased region" description="Basic residues" evidence="1">
    <location>
        <begin position="141"/>
        <end position="153"/>
    </location>
</feature>
<feature type="compositionally biased region" description="Low complexity" evidence="1">
    <location>
        <begin position="83"/>
        <end position="115"/>
    </location>
</feature>
<gene>
    <name evidence="2" type="ORF">BOKJ2_LOCUS1413</name>
</gene>
<protein>
    <submittedName>
        <fullName evidence="2">Uncharacterized protein</fullName>
    </submittedName>
</protein>
<evidence type="ECO:0000256" key="1">
    <source>
        <dbReference type="SAM" id="MobiDB-lite"/>
    </source>
</evidence>
<feature type="compositionally biased region" description="Low complexity" evidence="1">
    <location>
        <begin position="130"/>
        <end position="140"/>
    </location>
</feature>
<dbReference type="AlphaFoldDB" id="A0A811JUE4"/>
<dbReference type="EMBL" id="CAJFDH010000001">
    <property type="protein sequence ID" value="CAD5206729.1"/>
    <property type="molecule type" value="Genomic_DNA"/>
</dbReference>
<sequence>MIKESPVGRIHFWSTNAELCHFEVLIARRQSFSMTRLYDLVDLQWLEALIVTNLAICFIFIHTSIQCCKKSTPAAKPSLILPPTSASSPASPAALPAANATDPPGPAGDKPAAAAENPTQSPAVKEQEMKSMQTQQSSKKSASKKSEKSKKSKSQKEKERSTEDKKEDKDDSFERRKPKVKEAGRAEEIRERGAVPRERDDYKTMKAGMPTSDFDKSLNLPQDNKKDVFV</sequence>
<feature type="compositionally biased region" description="Basic and acidic residues" evidence="1">
    <location>
        <begin position="154"/>
        <end position="204"/>
    </location>
</feature>
<evidence type="ECO:0000313" key="3">
    <source>
        <dbReference type="Proteomes" id="UP000614601"/>
    </source>
</evidence>
<comment type="caution">
    <text evidence="2">The sequence shown here is derived from an EMBL/GenBank/DDBJ whole genome shotgun (WGS) entry which is preliminary data.</text>
</comment>